<feature type="compositionally biased region" description="Basic and acidic residues" evidence="1">
    <location>
        <begin position="165"/>
        <end position="194"/>
    </location>
</feature>
<sequence>MTREKSGGDCFSPFQSFSSPASGPPVFSRKGTSPANCVVEKTRKPFSSLSPLYADSSYSSTSPLCTSPPEATSSSTSAPVSSLSSASIVCSFSPRSSLSSSSHGPASPHPSSSSSSSSSSRFCVFSDTLRRLKEISESAAAVGQSAAALVERLYALALERDALEEAEEHSVESPKSKNETVEEETEAHAPKEEDVPLSSAEHLVVSRLEPMLLSLQSVLNREKELACRGQEVVEELEAALRLHLQSDASFLDTCRTETTQRTQGEDHAHETPRDTGSPPSPLTRHASSSFSLASYSSSASPASSASSAASAASESVSASPVPVFDAQEGAKVESEKARVQSDRARREKEAVCSFLVLCHRLAASLEEAVQFRQSVKEELRHFASAETFRAAKIAFAAEPFVSEQRDILLKARDCLDAWTLFRARREDAPTEARGA</sequence>
<protein>
    <submittedName>
        <fullName evidence="2">Uncharacterized protein</fullName>
    </submittedName>
</protein>
<proteinExistence type="predicted"/>
<feature type="compositionally biased region" description="Basic and acidic residues" evidence="1">
    <location>
        <begin position="263"/>
        <end position="273"/>
    </location>
</feature>
<accession>A0A2G8XUF2</accession>
<feature type="compositionally biased region" description="Low complexity" evidence="1">
    <location>
        <begin position="93"/>
        <end position="120"/>
    </location>
</feature>
<name>A0A2G8XUF2_TOXGO</name>
<feature type="region of interest" description="Disordered" evidence="1">
    <location>
        <begin position="48"/>
        <end position="80"/>
    </location>
</feature>
<evidence type="ECO:0000313" key="2">
    <source>
        <dbReference type="EMBL" id="PIL98644.1"/>
    </source>
</evidence>
<reference evidence="2 3" key="1">
    <citation type="journal article" date="2016" name="Nat. Commun.">
        <title>Local admixture of amplified and diversified secreted pathogenesis determinants shapes mosaic Toxoplasma gondii genomes.</title>
        <authorList>
            <person name="Lorenzi H."/>
            <person name="Khan A."/>
            <person name="Behnke M.S."/>
            <person name="Namasivayam S."/>
            <person name="Swapna L.S."/>
            <person name="Hadjithomas M."/>
            <person name="Karamycheva S."/>
            <person name="Pinney D."/>
            <person name="Brunk B.P."/>
            <person name="Ajioka J.W."/>
            <person name="Ajzenberg D."/>
            <person name="Boothroyd J.C."/>
            <person name="Boyle J.P."/>
            <person name="Darde M.L."/>
            <person name="Diaz-Miranda M.A."/>
            <person name="Dubey J.P."/>
            <person name="Fritz H.M."/>
            <person name="Gennari S.M."/>
            <person name="Gregory B.D."/>
            <person name="Kim K."/>
            <person name="Saeij J.P."/>
            <person name="Su C."/>
            <person name="White M.W."/>
            <person name="Zhu X.Q."/>
            <person name="Howe D.K."/>
            <person name="Rosenthal B.M."/>
            <person name="Grigg M.E."/>
            <person name="Parkinson J."/>
            <person name="Liu L."/>
            <person name="Kissinger J.C."/>
            <person name="Roos D.S."/>
            <person name="Sibley L.D."/>
        </authorList>
    </citation>
    <scope>NUCLEOTIDE SEQUENCE [LARGE SCALE GENOMIC DNA]</scope>
    <source>
        <strain evidence="2 3">COUG</strain>
    </source>
</reference>
<feature type="compositionally biased region" description="Low complexity" evidence="1">
    <location>
        <begin position="56"/>
        <end position="80"/>
    </location>
</feature>
<feature type="region of interest" description="Disordered" evidence="1">
    <location>
        <begin position="165"/>
        <end position="198"/>
    </location>
</feature>
<comment type="caution">
    <text evidence="2">The sequence shown here is derived from an EMBL/GenBank/DDBJ whole genome shotgun (WGS) entry which is preliminary data.</text>
</comment>
<dbReference type="AlphaFoldDB" id="A0A2G8XUF2"/>
<dbReference type="EMBL" id="AGQR02002667">
    <property type="protein sequence ID" value="PIL98644.1"/>
    <property type="molecule type" value="Genomic_DNA"/>
</dbReference>
<feature type="region of interest" description="Disordered" evidence="1">
    <location>
        <begin position="255"/>
        <end position="288"/>
    </location>
</feature>
<feature type="region of interest" description="Disordered" evidence="1">
    <location>
        <begin position="93"/>
        <end position="121"/>
    </location>
</feature>
<dbReference type="Proteomes" id="UP000236343">
    <property type="component" value="Unassembled WGS sequence"/>
</dbReference>
<gene>
    <name evidence="2" type="ORF">TGCOUG_209640</name>
</gene>
<organism evidence="2 3">
    <name type="scientific">Toxoplasma gondii COUG</name>
    <dbReference type="NCBI Taxonomy" id="1074873"/>
    <lineage>
        <taxon>Eukaryota</taxon>
        <taxon>Sar</taxon>
        <taxon>Alveolata</taxon>
        <taxon>Apicomplexa</taxon>
        <taxon>Conoidasida</taxon>
        <taxon>Coccidia</taxon>
        <taxon>Eucoccidiorida</taxon>
        <taxon>Eimeriorina</taxon>
        <taxon>Sarcocystidae</taxon>
        <taxon>Toxoplasma</taxon>
    </lineage>
</organism>
<feature type="region of interest" description="Disordered" evidence="1">
    <location>
        <begin position="1"/>
        <end position="34"/>
    </location>
</feature>
<evidence type="ECO:0000256" key="1">
    <source>
        <dbReference type="SAM" id="MobiDB-lite"/>
    </source>
</evidence>
<feature type="compositionally biased region" description="Low complexity" evidence="1">
    <location>
        <begin position="11"/>
        <end position="25"/>
    </location>
</feature>
<evidence type="ECO:0000313" key="3">
    <source>
        <dbReference type="Proteomes" id="UP000236343"/>
    </source>
</evidence>
<dbReference type="VEuPathDB" id="ToxoDB:TGCOUG_209640"/>